<keyword evidence="4" id="KW-1185">Reference proteome</keyword>
<dbReference type="PROSITE" id="PS50234">
    <property type="entry name" value="VWFA"/>
    <property type="match status" value="1"/>
</dbReference>
<dbReference type="InterPro" id="IPR036465">
    <property type="entry name" value="vWFA_dom_sf"/>
</dbReference>
<dbReference type="Pfam" id="PF00092">
    <property type="entry name" value="VWA"/>
    <property type="match status" value="1"/>
</dbReference>
<dbReference type="Gene3D" id="3.40.190.10">
    <property type="entry name" value="Periplasmic binding protein-like II"/>
    <property type="match status" value="1"/>
</dbReference>
<name>A0ABT0QZ72_9MICO</name>
<comment type="caution">
    <text evidence="3">The sequence shown here is derived from an EMBL/GenBank/DDBJ whole genome shotgun (WGS) entry which is preliminary data.</text>
</comment>
<dbReference type="SUPFAM" id="SSF53300">
    <property type="entry name" value="vWA-like"/>
    <property type="match status" value="1"/>
</dbReference>
<dbReference type="InterPro" id="IPR002035">
    <property type="entry name" value="VWF_A"/>
</dbReference>
<evidence type="ECO:0000313" key="4">
    <source>
        <dbReference type="Proteomes" id="UP001203761"/>
    </source>
</evidence>
<evidence type="ECO:0000313" key="3">
    <source>
        <dbReference type="EMBL" id="MCL6422329.1"/>
    </source>
</evidence>
<dbReference type="CDD" id="cd00198">
    <property type="entry name" value="vWFA"/>
    <property type="match status" value="1"/>
</dbReference>
<gene>
    <name evidence="3" type="ORF">Bequi_02840</name>
</gene>
<dbReference type="EMBL" id="JAKNCJ010000001">
    <property type="protein sequence ID" value="MCL6422329.1"/>
    <property type="molecule type" value="Genomic_DNA"/>
</dbReference>
<sequence length="531" mass="55467">MPSTAGISRRSVLMAAAPAAVLPLAACTGGGDVSEEKTLTVLAGSEIRDLEPLLAEMAESIGYALDITYQGTLDGTDALVSGGPGEYQATWFPSNYYLSLFQQSAALIDQQSPIMSSPVVLGLTSEAAARLGWSAAQPPSWQDLIEAVRAGSLTFGMTSPLSSNSGFSTLLEAATALSGTGTALAAADIPAVVEPLTAFSAGHALTAGSSGWLAERFAENPGAADGIFNYESVLSGMSIGGQPLVLIAPSDGVVTADYPLTLLSGASEEARTAYQAIVAHLSSEEIQRRIAETTRRRTSTTTAGDAVVFETPYPASLETVQALLRTWFEQTRKPSRMWFQIDTSGSMAGERLEALKTALGVLTGREAQSANESLLALQPRETLTIREFDSVLGPAHTFSLSEDQDPAGVHREMDAMIDSLEAGGDTAIYSSLAQILQEAAGEATPETFTSVVVFTDGENTAGMDLADFRKAYSAGEYSAGSSDGGSIPVFAIAFGEADSQELADLTELTGGRVFDAGDDLTAAFREIRGYL</sequence>
<evidence type="ECO:0000256" key="1">
    <source>
        <dbReference type="SAM" id="SignalP"/>
    </source>
</evidence>
<dbReference type="SUPFAM" id="SSF53850">
    <property type="entry name" value="Periplasmic binding protein-like II"/>
    <property type="match status" value="1"/>
</dbReference>
<keyword evidence="1" id="KW-0732">Signal</keyword>
<dbReference type="Proteomes" id="UP001203761">
    <property type="component" value="Unassembled WGS sequence"/>
</dbReference>
<evidence type="ECO:0000259" key="2">
    <source>
        <dbReference type="PROSITE" id="PS50234"/>
    </source>
</evidence>
<organism evidence="3 4">
    <name type="scientific">Brachybacterium equifaecis</name>
    <dbReference type="NCBI Taxonomy" id="2910770"/>
    <lineage>
        <taxon>Bacteria</taxon>
        <taxon>Bacillati</taxon>
        <taxon>Actinomycetota</taxon>
        <taxon>Actinomycetes</taxon>
        <taxon>Micrococcales</taxon>
        <taxon>Dermabacteraceae</taxon>
        <taxon>Brachybacterium</taxon>
    </lineage>
</organism>
<accession>A0ABT0QZ72</accession>
<protein>
    <submittedName>
        <fullName evidence="3">VWA domain-containing protein</fullName>
    </submittedName>
</protein>
<feature type="chain" id="PRO_5047214542" evidence="1">
    <location>
        <begin position="26"/>
        <end position="531"/>
    </location>
</feature>
<dbReference type="Gene3D" id="3.40.50.410">
    <property type="entry name" value="von Willebrand factor, type A domain"/>
    <property type="match status" value="1"/>
</dbReference>
<reference evidence="3" key="1">
    <citation type="submission" date="2022-02" db="EMBL/GenBank/DDBJ databases">
        <authorList>
            <person name="Lee M."/>
            <person name="Kim S.-J."/>
            <person name="Jung M.-Y."/>
        </authorList>
    </citation>
    <scope>NUCLEOTIDE SEQUENCE</scope>
    <source>
        <strain evidence="3">JHP9</strain>
    </source>
</reference>
<feature type="domain" description="VWFA" evidence="2">
    <location>
        <begin position="336"/>
        <end position="531"/>
    </location>
</feature>
<dbReference type="RefSeq" id="WP_249736434.1">
    <property type="nucleotide sequence ID" value="NZ_JAKNCJ010000001.1"/>
</dbReference>
<proteinExistence type="predicted"/>
<feature type="signal peptide" evidence="1">
    <location>
        <begin position="1"/>
        <end position="25"/>
    </location>
</feature>